<proteinExistence type="predicted"/>
<dbReference type="AlphaFoldDB" id="A0A150TC15"/>
<protein>
    <recommendedName>
        <fullName evidence="1">SnoaL-like domain-containing protein</fullName>
    </recommendedName>
</protein>
<evidence type="ECO:0000259" key="1">
    <source>
        <dbReference type="Pfam" id="PF12680"/>
    </source>
</evidence>
<name>A0A150TC15_SORCE</name>
<evidence type="ECO:0000313" key="2">
    <source>
        <dbReference type="EMBL" id="KYG02196.1"/>
    </source>
</evidence>
<organism evidence="2 3">
    <name type="scientific">Sorangium cellulosum</name>
    <name type="common">Polyangium cellulosum</name>
    <dbReference type="NCBI Taxonomy" id="56"/>
    <lineage>
        <taxon>Bacteria</taxon>
        <taxon>Pseudomonadati</taxon>
        <taxon>Myxococcota</taxon>
        <taxon>Polyangia</taxon>
        <taxon>Polyangiales</taxon>
        <taxon>Polyangiaceae</taxon>
        <taxon>Sorangium</taxon>
    </lineage>
</organism>
<dbReference type="EMBL" id="JEME01003150">
    <property type="protein sequence ID" value="KYG02196.1"/>
    <property type="molecule type" value="Genomic_DNA"/>
</dbReference>
<dbReference type="InterPro" id="IPR037401">
    <property type="entry name" value="SnoaL-like"/>
</dbReference>
<reference evidence="2 3" key="1">
    <citation type="submission" date="2014-02" db="EMBL/GenBank/DDBJ databases">
        <title>The small core and large imbalanced accessory genome model reveals a collaborative survival strategy of Sorangium cellulosum strains in nature.</title>
        <authorList>
            <person name="Han K."/>
            <person name="Peng R."/>
            <person name="Blom J."/>
            <person name="Li Y.-Z."/>
        </authorList>
    </citation>
    <scope>NUCLEOTIDE SEQUENCE [LARGE SCALE GENOMIC DNA]</scope>
    <source>
        <strain evidence="2 3">So0007-03</strain>
    </source>
</reference>
<comment type="caution">
    <text evidence="2">The sequence shown here is derived from an EMBL/GenBank/DDBJ whole genome shotgun (WGS) entry which is preliminary data.</text>
</comment>
<accession>A0A150TC15</accession>
<dbReference type="Pfam" id="PF12680">
    <property type="entry name" value="SnoaL_2"/>
    <property type="match status" value="1"/>
</dbReference>
<gene>
    <name evidence="2" type="ORF">BE21_55195</name>
</gene>
<dbReference type="Gene3D" id="3.10.450.50">
    <property type="match status" value="1"/>
</dbReference>
<feature type="domain" description="SnoaL-like" evidence="1">
    <location>
        <begin position="10"/>
        <end position="69"/>
    </location>
</feature>
<sequence length="88" mass="9913">MGDPTIGNLRDAINSHDLDRIVSSFTEDFESSVQMHPSRSFVGNEHVRANWSRLLARVPDLRALIQRAVFDVRSDLAGVGDDGYDDRR</sequence>
<dbReference type="SUPFAM" id="SSF54427">
    <property type="entry name" value="NTF2-like"/>
    <property type="match status" value="1"/>
</dbReference>
<dbReference type="Proteomes" id="UP000075502">
    <property type="component" value="Unassembled WGS sequence"/>
</dbReference>
<dbReference type="InterPro" id="IPR032710">
    <property type="entry name" value="NTF2-like_dom_sf"/>
</dbReference>
<evidence type="ECO:0000313" key="3">
    <source>
        <dbReference type="Proteomes" id="UP000075502"/>
    </source>
</evidence>